<dbReference type="InterPro" id="IPR016024">
    <property type="entry name" value="ARM-type_fold"/>
</dbReference>
<accession>A0A3L6EML2</accession>
<dbReference type="Pfam" id="PF01603">
    <property type="entry name" value="B56"/>
    <property type="match status" value="1"/>
</dbReference>
<dbReference type="GO" id="GO:0007165">
    <property type="term" value="P:signal transduction"/>
    <property type="evidence" value="ECO:0007669"/>
    <property type="project" value="InterPro"/>
</dbReference>
<dbReference type="Proteomes" id="UP000251960">
    <property type="component" value="Chromosome 5"/>
</dbReference>
<comment type="caution">
    <text evidence="1">The sequence shown here is derived from an EMBL/GenBank/DDBJ whole genome shotgun (WGS) entry which is preliminary data.</text>
</comment>
<organism evidence="1">
    <name type="scientific">Zea mays</name>
    <name type="common">Maize</name>
    <dbReference type="NCBI Taxonomy" id="4577"/>
    <lineage>
        <taxon>Eukaryota</taxon>
        <taxon>Viridiplantae</taxon>
        <taxon>Streptophyta</taxon>
        <taxon>Embryophyta</taxon>
        <taxon>Tracheophyta</taxon>
        <taxon>Spermatophyta</taxon>
        <taxon>Magnoliopsida</taxon>
        <taxon>Liliopsida</taxon>
        <taxon>Poales</taxon>
        <taxon>Poaceae</taxon>
        <taxon>PACMAD clade</taxon>
        <taxon>Panicoideae</taxon>
        <taxon>Andropogonodae</taxon>
        <taxon>Andropogoneae</taxon>
        <taxon>Tripsacinae</taxon>
        <taxon>Zea</taxon>
    </lineage>
</organism>
<dbReference type="GO" id="GO:0000159">
    <property type="term" value="C:protein phosphatase type 2A complex"/>
    <property type="evidence" value="ECO:0007669"/>
    <property type="project" value="InterPro"/>
</dbReference>
<dbReference type="EMBL" id="NCVQ01000006">
    <property type="protein sequence ID" value="PWZ21803.1"/>
    <property type="molecule type" value="Genomic_DNA"/>
</dbReference>
<dbReference type="InterPro" id="IPR002554">
    <property type="entry name" value="PP2A_B56"/>
</dbReference>
<dbReference type="Gene3D" id="1.25.10.10">
    <property type="entry name" value="Leucine-rich Repeat Variant"/>
    <property type="match status" value="1"/>
</dbReference>
<reference evidence="1" key="1">
    <citation type="journal article" date="2018" name="Nat. Genet.">
        <title>Extensive intraspecific gene order and gene structural variations between Mo17 and other maize genomes.</title>
        <authorList>
            <person name="Sun S."/>
            <person name="Zhou Y."/>
            <person name="Chen J."/>
            <person name="Shi J."/>
            <person name="Zhao H."/>
            <person name="Zhao H."/>
            <person name="Song W."/>
            <person name="Zhang M."/>
            <person name="Cui Y."/>
            <person name="Dong X."/>
            <person name="Liu H."/>
            <person name="Ma X."/>
            <person name="Jiao Y."/>
            <person name="Wang B."/>
            <person name="Wei X."/>
            <person name="Stein J.C."/>
            <person name="Glaubitz J.C."/>
            <person name="Lu F."/>
            <person name="Yu G."/>
            <person name="Liang C."/>
            <person name="Fengler K."/>
            <person name="Li B."/>
            <person name="Rafalski A."/>
            <person name="Schnable P.S."/>
            <person name="Ware D.H."/>
            <person name="Buckler E.S."/>
            <person name="Lai J."/>
        </authorList>
    </citation>
    <scope>NUCLEOTIDE SEQUENCE [LARGE SCALE GENOMIC DNA]</scope>
    <source>
        <tissue evidence="1">Seedling</tissue>
    </source>
</reference>
<dbReference type="AlphaFoldDB" id="A0A3L6EML2"/>
<evidence type="ECO:0000313" key="1">
    <source>
        <dbReference type="EMBL" id="PWZ21803.1"/>
    </source>
</evidence>
<sequence>MMFFGELEEVLELTDMAEFQMYTVHLFQKIASCLNSSYFQLVVTFLYEALGHATFIFTIELKKPYDLPHISVIMPQTQSKVCFSVPSSLEASSFLDGESEGLGGYNLLQVMGANAASCARGGGAAARPPPLLDVTASAAAGRECRRRRWT</sequence>
<dbReference type="SUPFAM" id="SSF48371">
    <property type="entry name" value="ARM repeat"/>
    <property type="match status" value="1"/>
</dbReference>
<name>A0A3L6EML2_MAIZE</name>
<protein>
    <submittedName>
        <fullName evidence="1">Serine/threonine protein phosphatase 2A regulatory subunit B' gamma isoform</fullName>
    </submittedName>
</protein>
<dbReference type="GO" id="GO:0019888">
    <property type="term" value="F:protein phosphatase regulator activity"/>
    <property type="evidence" value="ECO:0007669"/>
    <property type="project" value="InterPro"/>
</dbReference>
<dbReference type="InterPro" id="IPR011989">
    <property type="entry name" value="ARM-like"/>
</dbReference>
<gene>
    <name evidence="1" type="primary">B'GAMMA_0</name>
    <name evidence="1" type="ORF">Zm00014a_022062</name>
</gene>
<proteinExistence type="predicted"/>